<evidence type="ECO:0000313" key="1">
    <source>
        <dbReference type="EMBL" id="GMF01868.1"/>
    </source>
</evidence>
<organism evidence="1 2">
    <name type="scientific">Candida boidinii</name>
    <name type="common">Yeast</name>
    <dbReference type="NCBI Taxonomy" id="5477"/>
    <lineage>
        <taxon>Eukaryota</taxon>
        <taxon>Fungi</taxon>
        <taxon>Dikarya</taxon>
        <taxon>Ascomycota</taxon>
        <taxon>Saccharomycotina</taxon>
        <taxon>Pichiomycetes</taxon>
        <taxon>Pichiales</taxon>
        <taxon>Pichiaceae</taxon>
        <taxon>Ogataea</taxon>
        <taxon>Ogataea/Candida clade</taxon>
    </lineage>
</organism>
<dbReference type="EMBL" id="BSXV01005190">
    <property type="protein sequence ID" value="GMF01868.1"/>
    <property type="molecule type" value="Genomic_DNA"/>
</dbReference>
<evidence type="ECO:0000313" key="2">
    <source>
        <dbReference type="Proteomes" id="UP001165101"/>
    </source>
</evidence>
<protein>
    <submittedName>
        <fullName evidence="1">Unnamed protein product</fullName>
    </submittedName>
</protein>
<proteinExistence type="predicted"/>
<sequence>MNEDTSINDTSNRSINSTNSIKSTNSINTYNSIDNYDINTRKRSNTLDISSLSNLNRRKKIINNLNLSQTDNDNNNNLSFDEKLQKLRLKSKNNKIKHNKKNHLVDKLDNYYSNKINDREDVEEDILSDIVLDREEQLASADTDENENDNNNNKDNNNNNDNNDNDDGKLKFLKVNKYHIKSNFQNLLNTSFWSIDQLYVKPGDKDFVIWFFASSYMPLLAGCIGPLSNLLSVGALVSSWKTSKDNPLEWTPDESWQFQFGVGYWLVSLYYH</sequence>
<reference evidence="1" key="1">
    <citation type="submission" date="2023-04" db="EMBL/GenBank/DDBJ databases">
        <title>Candida boidinii NBRC 1967.</title>
        <authorList>
            <person name="Ichikawa N."/>
            <person name="Sato H."/>
            <person name="Tonouchi N."/>
        </authorList>
    </citation>
    <scope>NUCLEOTIDE SEQUENCE</scope>
    <source>
        <strain evidence="1">NBRC 1967</strain>
    </source>
</reference>
<gene>
    <name evidence="1" type="ORF">Cboi01_000596900</name>
</gene>
<name>A0ACB5U5K8_CANBO</name>
<keyword evidence="2" id="KW-1185">Reference proteome</keyword>
<accession>A0ACB5U5K8</accession>
<dbReference type="Proteomes" id="UP001165101">
    <property type="component" value="Unassembled WGS sequence"/>
</dbReference>
<comment type="caution">
    <text evidence="1">The sequence shown here is derived from an EMBL/GenBank/DDBJ whole genome shotgun (WGS) entry which is preliminary data.</text>
</comment>